<comment type="caution">
    <text evidence="2">The sequence shown here is derived from an EMBL/GenBank/DDBJ whole genome shotgun (WGS) entry which is preliminary data.</text>
</comment>
<keyword evidence="1" id="KW-0812">Transmembrane</keyword>
<dbReference type="Proteomes" id="UP000563426">
    <property type="component" value="Unassembled WGS sequence"/>
</dbReference>
<feature type="transmembrane region" description="Helical" evidence="1">
    <location>
        <begin position="47"/>
        <end position="65"/>
    </location>
</feature>
<keyword evidence="1" id="KW-1133">Transmembrane helix</keyword>
<keyword evidence="1" id="KW-0472">Membrane</keyword>
<name>A0A7Y4KSC7_9BACT</name>
<evidence type="ECO:0000313" key="2">
    <source>
        <dbReference type="EMBL" id="NOK38923.1"/>
    </source>
</evidence>
<accession>A0A7Y4KSC7</accession>
<evidence type="ECO:0000313" key="3">
    <source>
        <dbReference type="Proteomes" id="UP000563426"/>
    </source>
</evidence>
<protein>
    <submittedName>
        <fullName evidence="2">Uncharacterized protein</fullName>
    </submittedName>
</protein>
<organism evidence="2 3">
    <name type="scientific">Corallococcus exercitus</name>
    <dbReference type="NCBI Taxonomy" id="2316736"/>
    <lineage>
        <taxon>Bacteria</taxon>
        <taxon>Pseudomonadati</taxon>
        <taxon>Myxococcota</taxon>
        <taxon>Myxococcia</taxon>
        <taxon>Myxococcales</taxon>
        <taxon>Cystobacterineae</taxon>
        <taxon>Myxococcaceae</taxon>
        <taxon>Corallococcus</taxon>
    </lineage>
</organism>
<dbReference type="AlphaFoldDB" id="A0A7Y4KSC7"/>
<gene>
    <name evidence="2" type="ORF">HMI49_37630</name>
</gene>
<reference evidence="2 3" key="1">
    <citation type="submission" date="2020-05" db="EMBL/GenBank/DDBJ databases">
        <authorList>
            <person name="Whitworth D."/>
        </authorList>
    </citation>
    <scope>NUCLEOTIDE SEQUENCE [LARGE SCALE GENOMIC DNA]</scope>
    <source>
        <strain evidence="2 3">AB043B</strain>
    </source>
</reference>
<feature type="transmembrane region" description="Helical" evidence="1">
    <location>
        <begin position="86"/>
        <end position="107"/>
    </location>
</feature>
<evidence type="ECO:0000256" key="1">
    <source>
        <dbReference type="SAM" id="Phobius"/>
    </source>
</evidence>
<dbReference type="EMBL" id="JABFJV010000386">
    <property type="protein sequence ID" value="NOK38923.1"/>
    <property type="molecule type" value="Genomic_DNA"/>
</dbReference>
<keyword evidence="3" id="KW-1185">Reference proteome</keyword>
<dbReference type="RefSeq" id="WP_171438382.1">
    <property type="nucleotide sequence ID" value="NZ_JABFJV010000386.1"/>
</dbReference>
<sequence length="110" mass="12476">MIGRRGTQIATLTPGSYKEWLRLTAFCFTMVVVNAVLAWGRSLIGGPVFWVLWAVWLACTVFYLGRRVWLIRVSRASTFDDTDERLWNCVQLLGLATFAVSWGSGAIHHR</sequence>
<feature type="transmembrane region" description="Helical" evidence="1">
    <location>
        <begin position="20"/>
        <end position="41"/>
    </location>
</feature>
<proteinExistence type="predicted"/>